<accession>S3E8V9</accession>
<keyword evidence="3" id="KW-0732">Signal</keyword>
<evidence type="ECO:0000259" key="4">
    <source>
        <dbReference type="Pfam" id="PF00135"/>
    </source>
</evidence>
<dbReference type="HOGENOM" id="CLU_006586_8_1_1"/>
<dbReference type="EC" id="3.1.1.-" evidence="3"/>
<dbReference type="eggNOG" id="KOG1516">
    <property type="taxonomic scope" value="Eukaryota"/>
</dbReference>
<dbReference type="Gene3D" id="3.40.50.1820">
    <property type="entry name" value="alpha/beta hydrolase"/>
    <property type="match status" value="1"/>
</dbReference>
<dbReference type="SUPFAM" id="SSF53474">
    <property type="entry name" value="alpha/beta-Hydrolases"/>
    <property type="match status" value="1"/>
</dbReference>
<comment type="similarity">
    <text evidence="1 3">Belongs to the type-B carboxylesterase/lipase family.</text>
</comment>
<proteinExistence type="inferred from homology"/>
<dbReference type="GO" id="GO:0016787">
    <property type="term" value="F:hydrolase activity"/>
    <property type="evidence" value="ECO:0007669"/>
    <property type="project" value="UniProtKB-KW"/>
</dbReference>
<dbReference type="KEGG" id="glz:GLAREA_10417"/>
<dbReference type="OrthoDB" id="408631at2759"/>
<dbReference type="Proteomes" id="UP000016922">
    <property type="component" value="Unassembled WGS sequence"/>
</dbReference>
<dbReference type="PROSITE" id="PS00122">
    <property type="entry name" value="CARBOXYLESTERASE_B_1"/>
    <property type="match status" value="1"/>
</dbReference>
<dbReference type="ESTHER" id="glal2-s3e8v9">
    <property type="family name" value="Fungal_carboxylesterase_lipase"/>
</dbReference>
<dbReference type="EMBL" id="KE145356">
    <property type="protein sequence ID" value="EPE34723.1"/>
    <property type="molecule type" value="Genomic_DNA"/>
</dbReference>
<feature type="signal peptide" evidence="3">
    <location>
        <begin position="1"/>
        <end position="19"/>
    </location>
</feature>
<gene>
    <name evidence="5" type="ORF">GLAREA_10417</name>
</gene>
<evidence type="ECO:0000256" key="3">
    <source>
        <dbReference type="RuleBase" id="RU361235"/>
    </source>
</evidence>
<organism evidence="5 6">
    <name type="scientific">Glarea lozoyensis (strain ATCC 20868 / MF5171)</name>
    <dbReference type="NCBI Taxonomy" id="1116229"/>
    <lineage>
        <taxon>Eukaryota</taxon>
        <taxon>Fungi</taxon>
        <taxon>Dikarya</taxon>
        <taxon>Ascomycota</taxon>
        <taxon>Pezizomycotina</taxon>
        <taxon>Leotiomycetes</taxon>
        <taxon>Helotiales</taxon>
        <taxon>Helotiaceae</taxon>
        <taxon>Glarea</taxon>
    </lineage>
</organism>
<keyword evidence="6" id="KW-1185">Reference proteome</keyword>
<protein>
    <recommendedName>
        <fullName evidence="3">Carboxylic ester hydrolase</fullName>
        <ecNumber evidence="3">3.1.1.-</ecNumber>
    </recommendedName>
</protein>
<feature type="chain" id="PRO_5005146325" description="Carboxylic ester hydrolase" evidence="3">
    <location>
        <begin position="20"/>
        <end position="683"/>
    </location>
</feature>
<dbReference type="PANTHER" id="PTHR43142:SF3">
    <property type="entry name" value="PUTATIVE (AFU_ORTHOLOGUE AFUA_3G09070)-RELATED"/>
    <property type="match status" value="1"/>
</dbReference>
<dbReference type="OMA" id="WTIKNIA"/>
<dbReference type="PANTHER" id="PTHR43142">
    <property type="entry name" value="CARBOXYLIC ESTER HYDROLASE"/>
    <property type="match status" value="1"/>
</dbReference>
<feature type="domain" description="Carboxylesterase type B" evidence="4">
    <location>
        <begin position="164"/>
        <end position="650"/>
    </location>
</feature>
<keyword evidence="2 3" id="KW-0378">Hydrolase</keyword>
<dbReference type="FunFam" id="3.40.50.1820:FF:000342">
    <property type="entry name" value="Carboxylic ester hydrolase"/>
    <property type="match status" value="1"/>
</dbReference>
<dbReference type="STRING" id="1116229.S3E8V9"/>
<name>S3E8V9_GLAL2</name>
<sequence>MLFNSVLVLSASLATCALAVSNAATSLTLLYQNNLNASDDRNHASFLLLDSNNRAGAISACAALNETLLPSSIINAHRSDIQQSLAYVASTRKAFSNQLYHVQDGLLEGYGTFTIRTLALGARVPVLCSQSSTSSQPSSSSASANNQVSIASGGNTYVGYRNQKSFRFLGIPYANAPQRFVHSSLYTPKGQTIQATKYGAQCAQGGSGSEDCLFVNIQTPFIPRQGATDELRPVMFWIHGGGFTGGSGADSGSDGGNLASREDIVVVNINYRLSTLGFLAIPGTNVTGNYGIGDQVTALEWTIQNIASFGGDPKKITIIGESAGAGSVRTLLGSPKAIGKYQGAVAMSNLGGGVALGVNGDYATTYSSYLSISASYTTAGQQIFQSAGCTQSSIEAQIACLKAVPALQVVSYPTVARYVVQDGTYVNTPNLDLVTKNGSAAYVPVIFGIVDNDGASFSTYPKTPVTTELAGIQASLGISASNAQSIIDSKLFPYYDTGNITLDSFNVSQRVATDLQFRCVDQATVYAASQSHVFPKSYFYQMQRSTGGYDPNNLGGPPKSAQYPNGNPNLPYFKLHGADMPWVFGNLGTLRDSNDLYSIQLTSGYFAAFIKTGDPNPEDRYLKIRGYERSLEAIAATGPWEQVGGAEGKIKLLDYPSRTAGFVDVQQCAWLGYGLDYYLKGGA</sequence>
<reference evidence="5 6" key="1">
    <citation type="journal article" date="2013" name="BMC Genomics">
        <title>Genomics-driven discovery of the pneumocandin biosynthetic gene cluster in the fungus Glarea lozoyensis.</title>
        <authorList>
            <person name="Chen L."/>
            <person name="Yue Q."/>
            <person name="Zhang X."/>
            <person name="Xiang M."/>
            <person name="Wang C."/>
            <person name="Li S."/>
            <person name="Che Y."/>
            <person name="Ortiz-Lopez F.J."/>
            <person name="Bills G.F."/>
            <person name="Liu X."/>
            <person name="An Z."/>
        </authorList>
    </citation>
    <scope>NUCLEOTIDE SEQUENCE [LARGE SCALE GENOMIC DNA]</scope>
    <source>
        <strain evidence="6">ATCC 20868 / MF5171</strain>
    </source>
</reference>
<dbReference type="InterPro" id="IPR019826">
    <property type="entry name" value="Carboxylesterase_B_AS"/>
</dbReference>
<dbReference type="InterPro" id="IPR029058">
    <property type="entry name" value="AB_hydrolase_fold"/>
</dbReference>
<dbReference type="RefSeq" id="XP_008078658.1">
    <property type="nucleotide sequence ID" value="XM_008080467.1"/>
</dbReference>
<dbReference type="Pfam" id="PF00135">
    <property type="entry name" value="COesterase"/>
    <property type="match status" value="1"/>
</dbReference>
<evidence type="ECO:0000256" key="1">
    <source>
        <dbReference type="ARBA" id="ARBA00005964"/>
    </source>
</evidence>
<dbReference type="AlphaFoldDB" id="S3E8V9"/>
<dbReference type="InterPro" id="IPR002018">
    <property type="entry name" value="CarbesteraseB"/>
</dbReference>
<evidence type="ECO:0000313" key="5">
    <source>
        <dbReference type="EMBL" id="EPE34723.1"/>
    </source>
</evidence>
<evidence type="ECO:0000313" key="6">
    <source>
        <dbReference type="Proteomes" id="UP000016922"/>
    </source>
</evidence>
<dbReference type="GeneID" id="19469464"/>
<evidence type="ECO:0000256" key="2">
    <source>
        <dbReference type="ARBA" id="ARBA00022801"/>
    </source>
</evidence>